<dbReference type="Gene3D" id="3.40.1280.10">
    <property type="match status" value="1"/>
</dbReference>
<dbReference type="GO" id="GO:0008173">
    <property type="term" value="F:RNA methyltransferase activity"/>
    <property type="evidence" value="ECO:0007669"/>
    <property type="project" value="InterPro"/>
</dbReference>
<dbReference type="PANTHER" id="PTHR43191:SF2">
    <property type="entry name" value="RRNA METHYLTRANSFERASE 3, MITOCHONDRIAL"/>
    <property type="match status" value="1"/>
</dbReference>
<keyword evidence="2 4" id="KW-0808">Transferase</keyword>
<evidence type="ECO:0000313" key="4">
    <source>
        <dbReference type="EMBL" id="KVW97875.1"/>
    </source>
</evidence>
<evidence type="ECO:0000313" key="5">
    <source>
        <dbReference type="Proteomes" id="UP000064243"/>
    </source>
</evidence>
<dbReference type="Proteomes" id="UP000064243">
    <property type="component" value="Unassembled WGS sequence"/>
</dbReference>
<dbReference type="EMBL" id="LDUG01000014">
    <property type="protein sequence ID" value="KVW97875.1"/>
    <property type="molecule type" value="Genomic_DNA"/>
</dbReference>
<dbReference type="InterPro" id="IPR051259">
    <property type="entry name" value="rRNA_Methyltransferase"/>
</dbReference>
<name>A0A106BSL3_THIDE</name>
<evidence type="ECO:0000256" key="2">
    <source>
        <dbReference type="ARBA" id="ARBA00022679"/>
    </source>
</evidence>
<gene>
    <name evidence="4" type="ORF">ABW22_03510</name>
</gene>
<sequence>MTETAITSRDNPIFKRLKKLAESARARREARMTLLDSEHLLTAYLDAGGQPHTLVRAASFDAGKLAALAARCQQTKAIVLPDALFAELSPVATPSGVLAEAAWLNPPVIDATPLVIVLEDIQDPGNLGAMLRTGAAAGATLAVLSKGCHDPWSPKALRGGQGAQFVLPLQGGVDVAAWLNAFAGLSVALALAEDSDFYALDLGGSLALVAGNEGAGLTAAVCEAAKVRAHIPMTGRIESLNASAALAVAVFEAVRQRRT</sequence>
<evidence type="ECO:0000259" key="3">
    <source>
        <dbReference type="Pfam" id="PF00588"/>
    </source>
</evidence>
<dbReference type="InterPro" id="IPR029028">
    <property type="entry name" value="Alpha/beta_knot_MTases"/>
</dbReference>
<dbReference type="CDD" id="cd18095">
    <property type="entry name" value="SpoU-like_rRNA-MTase"/>
    <property type="match status" value="1"/>
</dbReference>
<dbReference type="OrthoDB" id="9794400at2"/>
<accession>A0A106BSL3</accession>
<reference evidence="4 5" key="1">
    <citation type="journal article" date="2015" name="Appl. Environ. Microbiol.">
        <title>Aerobic and Anaerobic Thiosulfate Oxidation by a Cold-Adapted, Subglacial Chemoautotroph.</title>
        <authorList>
            <person name="Harrold Z.R."/>
            <person name="Skidmore M.L."/>
            <person name="Hamilton T.L."/>
            <person name="Desch L."/>
            <person name="Amada K."/>
            <person name="van Gelder W."/>
            <person name="Glover K."/>
            <person name="Roden E.E."/>
            <person name="Boyd E.S."/>
        </authorList>
    </citation>
    <scope>NUCLEOTIDE SEQUENCE [LARGE SCALE GENOMIC DNA]</scope>
    <source>
        <strain evidence="4 5">RG</strain>
    </source>
</reference>
<dbReference type="GO" id="GO:0032259">
    <property type="term" value="P:methylation"/>
    <property type="evidence" value="ECO:0007669"/>
    <property type="project" value="UniProtKB-KW"/>
</dbReference>
<dbReference type="GO" id="GO:0003723">
    <property type="term" value="F:RNA binding"/>
    <property type="evidence" value="ECO:0007669"/>
    <property type="project" value="InterPro"/>
</dbReference>
<dbReference type="AlphaFoldDB" id="A0A106BSL3"/>
<feature type="domain" description="tRNA/rRNA methyltransferase SpoU type" evidence="3">
    <location>
        <begin position="114"/>
        <end position="250"/>
    </location>
</feature>
<dbReference type="STRING" id="1123392.GCA_000376425_01554"/>
<keyword evidence="1 4" id="KW-0489">Methyltransferase</keyword>
<organism evidence="4 5">
    <name type="scientific">Thiobacillus denitrificans</name>
    <dbReference type="NCBI Taxonomy" id="36861"/>
    <lineage>
        <taxon>Bacteria</taxon>
        <taxon>Pseudomonadati</taxon>
        <taxon>Pseudomonadota</taxon>
        <taxon>Betaproteobacteria</taxon>
        <taxon>Nitrosomonadales</taxon>
        <taxon>Thiobacillaceae</taxon>
        <taxon>Thiobacillus</taxon>
    </lineage>
</organism>
<keyword evidence="5" id="KW-1185">Reference proteome</keyword>
<dbReference type="InterPro" id="IPR029026">
    <property type="entry name" value="tRNA_m1G_MTases_N"/>
</dbReference>
<dbReference type="GO" id="GO:0006396">
    <property type="term" value="P:RNA processing"/>
    <property type="evidence" value="ECO:0007669"/>
    <property type="project" value="InterPro"/>
</dbReference>
<dbReference type="PATRIC" id="fig|36861.3.peg.147"/>
<dbReference type="Pfam" id="PF00588">
    <property type="entry name" value="SpoU_methylase"/>
    <property type="match status" value="1"/>
</dbReference>
<dbReference type="InterPro" id="IPR029064">
    <property type="entry name" value="Ribosomal_eL30-like_sf"/>
</dbReference>
<dbReference type="RefSeq" id="WP_059752082.1">
    <property type="nucleotide sequence ID" value="NZ_LDUG01000014.1"/>
</dbReference>
<dbReference type="InterPro" id="IPR001537">
    <property type="entry name" value="SpoU_MeTrfase"/>
</dbReference>
<dbReference type="PANTHER" id="PTHR43191">
    <property type="entry name" value="RRNA METHYLTRANSFERASE 3"/>
    <property type="match status" value="1"/>
</dbReference>
<comment type="caution">
    <text evidence="4">The sequence shown here is derived from an EMBL/GenBank/DDBJ whole genome shotgun (WGS) entry which is preliminary data.</text>
</comment>
<protein>
    <submittedName>
        <fullName evidence="4">tRNA methyltransferase</fullName>
    </submittedName>
</protein>
<dbReference type="Gene3D" id="3.30.1330.30">
    <property type="match status" value="1"/>
</dbReference>
<evidence type="ECO:0000256" key="1">
    <source>
        <dbReference type="ARBA" id="ARBA00022603"/>
    </source>
</evidence>
<dbReference type="SUPFAM" id="SSF55315">
    <property type="entry name" value="L30e-like"/>
    <property type="match status" value="1"/>
</dbReference>
<dbReference type="SUPFAM" id="SSF75217">
    <property type="entry name" value="alpha/beta knot"/>
    <property type="match status" value="1"/>
</dbReference>
<proteinExistence type="predicted"/>